<sequence>MKKINISTYKSWREVNLLLATFLCLGLLAVSCKKKDNLLGTSVLPDGTTLSTSGIDTFSLYTYSVSEDSVSSLHPNYNLLGSYIDPVFGSVDASFYTQVDISNLNPTFGNDIKIDSMVFSMVYGGYYGNLDEQTVEIYQVTEDMDLANDETYYGFSTLNYDPTNLVTPNTGTFTPTPETPSVVDGDTVTPQLRVHMDTNFARTLIDEAKNGTSFSSSESFKDYLKGFYIKTNNPTQSVDEGGILYFSNTNAASLITIYYREMVNGSYETFSYTFLISSDEIDFNHFESDQTGTNVENVISNPSAGLNQFYAQAFTTRAKIDIPSLSDIPYGAIVQQATLTLPVSYYTTDLKNPSLFLSSISDLGLANEELSAIASTVTYDDATKAYTIDLRTYIQKIITGEYENNGILISPSFFNTTAERIIFNGPNTTNKKKPTLNILLTDN</sequence>
<organism evidence="1 2">
    <name type="scientific">Lishizhenia tianjinensis</name>
    <dbReference type="NCBI Taxonomy" id="477690"/>
    <lineage>
        <taxon>Bacteria</taxon>
        <taxon>Pseudomonadati</taxon>
        <taxon>Bacteroidota</taxon>
        <taxon>Flavobacteriia</taxon>
        <taxon>Flavobacteriales</taxon>
        <taxon>Crocinitomicaceae</taxon>
        <taxon>Lishizhenia</taxon>
    </lineage>
</organism>
<dbReference type="OrthoDB" id="1466062at2"/>
<dbReference type="STRING" id="477690.SAMN05216474_2506"/>
<keyword evidence="2" id="KW-1185">Reference proteome</keyword>
<evidence type="ECO:0008006" key="3">
    <source>
        <dbReference type="Google" id="ProtNLM"/>
    </source>
</evidence>
<dbReference type="EMBL" id="FPAS01000004">
    <property type="protein sequence ID" value="SFT81609.1"/>
    <property type="molecule type" value="Genomic_DNA"/>
</dbReference>
<dbReference type="Proteomes" id="UP000236454">
    <property type="component" value="Unassembled WGS sequence"/>
</dbReference>
<dbReference type="Pfam" id="PF14092">
    <property type="entry name" value="DUF4270"/>
    <property type="match status" value="1"/>
</dbReference>
<name>A0A1I7B337_9FLAO</name>
<protein>
    <recommendedName>
        <fullName evidence="3">DUF4270 domain-containing protein</fullName>
    </recommendedName>
</protein>
<evidence type="ECO:0000313" key="1">
    <source>
        <dbReference type="EMBL" id="SFT81609.1"/>
    </source>
</evidence>
<gene>
    <name evidence="1" type="ORF">SAMN05216474_2506</name>
</gene>
<reference evidence="1 2" key="1">
    <citation type="submission" date="2016-10" db="EMBL/GenBank/DDBJ databases">
        <authorList>
            <person name="de Groot N.N."/>
        </authorList>
    </citation>
    <scope>NUCLEOTIDE SEQUENCE [LARGE SCALE GENOMIC DNA]</scope>
    <source>
        <strain evidence="1 2">CGMCC 1.7005</strain>
    </source>
</reference>
<dbReference type="AlphaFoldDB" id="A0A1I7B337"/>
<proteinExistence type="predicted"/>
<dbReference type="RefSeq" id="WP_090250672.1">
    <property type="nucleotide sequence ID" value="NZ_FPAS01000004.1"/>
</dbReference>
<dbReference type="PROSITE" id="PS51257">
    <property type="entry name" value="PROKAR_LIPOPROTEIN"/>
    <property type="match status" value="1"/>
</dbReference>
<evidence type="ECO:0000313" key="2">
    <source>
        <dbReference type="Proteomes" id="UP000236454"/>
    </source>
</evidence>
<dbReference type="InterPro" id="IPR025366">
    <property type="entry name" value="DUF4270"/>
</dbReference>
<accession>A0A1I7B337</accession>